<dbReference type="SMART" id="SM00257">
    <property type="entry name" value="LysM"/>
    <property type="match status" value="1"/>
</dbReference>
<feature type="region of interest" description="Disordered" evidence="1">
    <location>
        <begin position="43"/>
        <end position="97"/>
    </location>
</feature>
<organism evidence="3 5">
    <name type="scientific">Punica granatum</name>
    <name type="common">Pomegranate</name>
    <dbReference type="NCBI Taxonomy" id="22663"/>
    <lineage>
        <taxon>Eukaryota</taxon>
        <taxon>Viridiplantae</taxon>
        <taxon>Streptophyta</taxon>
        <taxon>Embryophyta</taxon>
        <taxon>Tracheophyta</taxon>
        <taxon>Spermatophyta</taxon>
        <taxon>Magnoliopsida</taxon>
        <taxon>eudicotyledons</taxon>
        <taxon>Gunneridae</taxon>
        <taxon>Pentapetalae</taxon>
        <taxon>rosids</taxon>
        <taxon>malvids</taxon>
        <taxon>Myrtales</taxon>
        <taxon>Lythraceae</taxon>
        <taxon>Punica</taxon>
    </lineage>
</organism>
<feature type="compositionally biased region" description="Pro residues" evidence="1">
    <location>
        <begin position="64"/>
        <end position="81"/>
    </location>
</feature>
<dbReference type="InterPro" id="IPR018392">
    <property type="entry name" value="LysM"/>
</dbReference>
<dbReference type="EMBL" id="MTKT01002492">
    <property type="protein sequence ID" value="OWM78726.1"/>
    <property type="molecule type" value="Genomic_DNA"/>
</dbReference>
<reference evidence="4 6" key="3">
    <citation type="submission" date="2017-11" db="EMBL/GenBank/DDBJ databases">
        <title>De-novo sequencing of pomegranate (Punica granatum L.) genome.</title>
        <authorList>
            <person name="Akparov Z."/>
            <person name="Amiraslanov A."/>
            <person name="Hajiyeva S."/>
            <person name="Abbasov M."/>
            <person name="Kaur K."/>
            <person name="Hamwieh A."/>
            <person name="Solovyev V."/>
            <person name="Salamov A."/>
            <person name="Braich B."/>
            <person name="Kosarev P."/>
            <person name="Mahmoud A."/>
            <person name="Hajiyev E."/>
            <person name="Babayeva S."/>
            <person name="Izzatullayeva V."/>
            <person name="Mammadov A."/>
            <person name="Mammadov A."/>
            <person name="Sharifova S."/>
            <person name="Ojaghi J."/>
            <person name="Eynullazada K."/>
            <person name="Bayramov B."/>
            <person name="Abdulazimova A."/>
            <person name="Shahmuradov I."/>
        </authorList>
    </citation>
    <scope>NUCLEOTIDE SEQUENCE [LARGE SCALE GENOMIC DNA]</scope>
    <source>
        <strain evidence="4">AG2017</strain>
        <strain evidence="6">cv. AG2017</strain>
        <tissue evidence="4">Leaf</tissue>
    </source>
</reference>
<dbReference type="GeneID" id="116195606"/>
<dbReference type="SUPFAM" id="SSF54106">
    <property type="entry name" value="LysM domain"/>
    <property type="match status" value="1"/>
</dbReference>
<evidence type="ECO:0000259" key="2">
    <source>
        <dbReference type="PROSITE" id="PS51782"/>
    </source>
</evidence>
<dbReference type="EMBL" id="PGOL01002957">
    <property type="protein sequence ID" value="PKI44011.1"/>
    <property type="molecule type" value="Genomic_DNA"/>
</dbReference>
<comment type="caution">
    <text evidence="3">The sequence shown here is derived from an EMBL/GenBank/DDBJ whole genome shotgun (WGS) entry which is preliminary data.</text>
</comment>
<evidence type="ECO:0000256" key="1">
    <source>
        <dbReference type="SAM" id="MobiDB-lite"/>
    </source>
</evidence>
<gene>
    <name evidence="3" type="ORF">CDL15_Pgr002897</name>
    <name evidence="4" type="ORF">CRG98_035596</name>
</gene>
<feature type="region of interest" description="Disordered" evidence="1">
    <location>
        <begin position="1"/>
        <end position="22"/>
    </location>
</feature>
<feature type="domain" description="LysM" evidence="2">
    <location>
        <begin position="105"/>
        <end position="148"/>
    </location>
</feature>
<dbReference type="PANTHER" id="PTHR33734">
    <property type="entry name" value="LYSM DOMAIN-CONTAINING GPI-ANCHORED PROTEIN 2"/>
    <property type="match status" value="1"/>
</dbReference>
<dbReference type="Gene3D" id="3.10.350.10">
    <property type="entry name" value="LysM domain"/>
    <property type="match status" value="1"/>
</dbReference>
<feature type="compositionally biased region" description="Polar residues" evidence="1">
    <location>
        <begin position="43"/>
        <end position="61"/>
    </location>
</feature>
<protein>
    <recommendedName>
        <fullName evidence="2">LysM domain-containing protein</fullName>
    </recommendedName>
</protein>
<dbReference type="Pfam" id="PF01476">
    <property type="entry name" value="LysM"/>
    <property type="match status" value="1"/>
</dbReference>
<dbReference type="InterPro" id="IPR036779">
    <property type="entry name" value="LysM_dom_sf"/>
</dbReference>
<dbReference type="OrthoDB" id="2107166at2759"/>
<dbReference type="AlphaFoldDB" id="A0A218X1Z9"/>
<reference evidence="3" key="2">
    <citation type="submission" date="2017-06" db="EMBL/GenBank/DDBJ databases">
        <title>The pomegranate genome and the genomics of punicalagin biosynthesis.</title>
        <authorList>
            <person name="Xu C."/>
        </authorList>
    </citation>
    <scope>NUCLEOTIDE SEQUENCE [LARGE SCALE GENOMIC DNA]</scope>
    <source>
        <tissue evidence="3">Fresh leaf</tissue>
    </source>
</reference>
<dbReference type="PANTHER" id="PTHR33734:SF26">
    <property type="entry name" value="LYSM DOMAIN-CONTAINING PROTEIN"/>
    <property type="match status" value="1"/>
</dbReference>
<sequence length="149" mass="15625">MSNQRAGGEGRSGGGNDPSLAKTAGFLVFSGIALSILKTLNPLNKNRTASSSESLAGSVQPTREAPPPPQPQPQPPPPPVRRPSAEPITKRHASADQFVAQSLHRTVEIAKGDTLWGLSQKYGVPVDAIKEANGLTGDTIYAGRKLIIP</sequence>
<evidence type="ECO:0000313" key="3">
    <source>
        <dbReference type="EMBL" id="OWM78726.1"/>
    </source>
</evidence>
<feature type="compositionally biased region" description="Gly residues" evidence="1">
    <location>
        <begin position="7"/>
        <end position="16"/>
    </location>
</feature>
<dbReference type="Proteomes" id="UP000233551">
    <property type="component" value="Unassembled WGS sequence"/>
</dbReference>
<dbReference type="CDD" id="cd00118">
    <property type="entry name" value="LysM"/>
    <property type="match status" value="1"/>
</dbReference>
<dbReference type="PROSITE" id="PS51782">
    <property type="entry name" value="LYSM"/>
    <property type="match status" value="1"/>
</dbReference>
<reference evidence="5" key="1">
    <citation type="journal article" date="2017" name="Plant J.">
        <title>The pomegranate (Punica granatum L.) genome and the genomics of punicalagin biosynthesis.</title>
        <authorList>
            <person name="Qin G."/>
            <person name="Xu C."/>
            <person name="Ming R."/>
            <person name="Tang H."/>
            <person name="Guyot R."/>
            <person name="Kramer E.M."/>
            <person name="Hu Y."/>
            <person name="Yi X."/>
            <person name="Qi Y."/>
            <person name="Xu X."/>
            <person name="Gao Z."/>
            <person name="Pan H."/>
            <person name="Jian J."/>
            <person name="Tian Y."/>
            <person name="Yue Z."/>
            <person name="Xu Y."/>
        </authorList>
    </citation>
    <scope>NUCLEOTIDE SEQUENCE [LARGE SCALE GENOMIC DNA]</scope>
    <source>
        <strain evidence="5">cv. Dabenzi</strain>
    </source>
</reference>
<evidence type="ECO:0000313" key="5">
    <source>
        <dbReference type="Proteomes" id="UP000197138"/>
    </source>
</evidence>
<name>A0A218X1Z9_PUNGR</name>
<proteinExistence type="predicted"/>
<keyword evidence="6" id="KW-1185">Reference proteome</keyword>
<accession>A0A218X1Z9</accession>
<dbReference type="Proteomes" id="UP000197138">
    <property type="component" value="Unassembled WGS sequence"/>
</dbReference>
<evidence type="ECO:0000313" key="6">
    <source>
        <dbReference type="Proteomes" id="UP000233551"/>
    </source>
</evidence>
<evidence type="ECO:0000313" key="4">
    <source>
        <dbReference type="EMBL" id="PKI44011.1"/>
    </source>
</evidence>